<dbReference type="AlphaFoldDB" id="A0A7C4ET53"/>
<evidence type="ECO:0000259" key="3">
    <source>
        <dbReference type="PROSITE" id="PS50801"/>
    </source>
</evidence>
<accession>A0A7C4ET53</accession>
<gene>
    <name evidence="4" type="ORF">ENV54_00595</name>
</gene>
<proteinExistence type="inferred from homology"/>
<evidence type="ECO:0000256" key="2">
    <source>
        <dbReference type="RuleBase" id="RU003749"/>
    </source>
</evidence>
<dbReference type="SUPFAM" id="SSF52091">
    <property type="entry name" value="SpoIIaa-like"/>
    <property type="match status" value="1"/>
</dbReference>
<comment type="similarity">
    <text evidence="1 2">Belongs to the anti-sigma-factor antagonist family.</text>
</comment>
<feature type="domain" description="STAS" evidence="3">
    <location>
        <begin position="99"/>
        <end position="208"/>
    </location>
</feature>
<sequence>MSVQSRLCNQYSRRPLQGQGHLHSVLYRENKDFLRGGFIIVDGAICFNSNNPYVCLSSRYEILSIFFRLSYIFVQPHRRNPLSLLGYARLEGIGLERTTAMERRHINDVVVITTDRRFDATSAPKLKELVMETNSPEGMKLVIDVSNTYFIDSSASGALVASWRFVKRNNGEMKIAGPSQHLKSLFRLVRLSQVVDMYESVEAAVAAFRGNMKGAHLPGCSS</sequence>
<dbReference type="CDD" id="cd07043">
    <property type="entry name" value="STAS_anti-anti-sigma_factors"/>
    <property type="match status" value="1"/>
</dbReference>
<name>A0A7C4ET53_9BACT</name>
<organism evidence="4">
    <name type="scientific">Desulfomonile tiedjei</name>
    <dbReference type="NCBI Taxonomy" id="2358"/>
    <lineage>
        <taxon>Bacteria</taxon>
        <taxon>Pseudomonadati</taxon>
        <taxon>Thermodesulfobacteriota</taxon>
        <taxon>Desulfomonilia</taxon>
        <taxon>Desulfomonilales</taxon>
        <taxon>Desulfomonilaceae</taxon>
        <taxon>Desulfomonile</taxon>
    </lineage>
</organism>
<comment type="caution">
    <text evidence="4">The sequence shown here is derived from an EMBL/GenBank/DDBJ whole genome shotgun (WGS) entry which is preliminary data.</text>
</comment>
<dbReference type="Pfam" id="PF01740">
    <property type="entry name" value="STAS"/>
    <property type="match status" value="1"/>
</dbReference>
<evidence type="ECO:0000256" key="1">
    <source>
        <dbReference type="ARBA" id="ARBA00009013"/>
    </source>
</evidence>
<dbReference type="PANTHER" id="PTHR33495">
    <property type="entry name" value="ANTI-SIGMA FACTOR ANTAGONIST TM_1081-RELATED-RELATED"/>
    <property type="match status" value="1"/>
</dbReference>
<dbReference type="PROSITE" id="PS50801">
    <property type="entry name" value="STAS"/>
    <property type="match status" value="1"/>
</dbReference>
<dbReference type="PANTHER" id="PTHR33495:SF2">
    <property type="entry name" value="ANTI-SIGMA FACTOR ANTAGONIST TM_1081-RELATED"/>
    <property type="match status" value="1"/>
</dbReference>
<dbReference type="InterPro" id="IPR036513">
    <property type="entry name" value="STAS_dom_sf"/>
</dbReference>
<reference evidence="4" key="1">
    <citation type="journal article" date="2020" name="mSystems">
        <title>Genome- and Community-Level Interaction Insights into Carbon Utilization and Element Cycling Functions of Hydrothermarchaeota in Hydrothermal Sediment.</title>
        <authorList>
            <person name="Zhou Z."/>
            <person name="Liu Y."/>
            <person name="Xu W."/>
            <person name="Pan J."/>
            <person name="Luo Z.H."/>
            <person name="Li M."/>
        </authorList>
    </citation>
    <scope>NUCLEOTIDE SEQUENCE [LARGE SCALE GENOMIC DNA]</scope>
    <source>
        <strain evidence="4">SpSt-769</strain>
    </source>
</reference>
<dbReference type="InterPro" id="IPR003658">
    <property type="entry name" value="Anti-sigma_ant"/>
</dbReference>
<protein>
    <recommendedName>
        <fullName evidence="2">Anti-sigma factor antagonist</fullName>
    </recommendedName>
</protein>
<dbReference type="GO" id="GO:0043856">
    <property type="term" value="F:anti-sigma factor antagonist activity"/>
    <property type="evidence" value="ECO:0007669"/>
    <property type="project" value="InterPro"/>
</dbReference>
<evidence type="ECO:0000313" key="4">
    <source>
        <dbReference type="EMBL" id="HGH59774.1"/>
    </source>
</evidence>
<dbReference type="NCBIfam" id="TIGR00377">
    <property type="entry name" value="ant_ant_sig"/>
    <property type="match status" value="1"/>
</dbReference>
<dbReference type="Gene3D" id="3.30.750.24">
    <property type="entry name" value="STAS domain"/>
    <property type="match status" value="1"/>
</dbReference>
<dbReference type="InterPro" id="IPR002645">
    <property type="entry name" value="STAS_dom"/>
</dbReference>
<dbReference type="EMBL" id="DTGT01000018">
    <property type="protein sequence ID" value="HGH59774.1"/>
    <property type="molecule type" value="Genomic_DNA"/>
</dbReference>